<dbReference type="Gene3D" id="3.20.20.100">
    <property type="entry name" value="NADP-dependent oxidoreductase domain"/>
    <property type="match status" value="1"/>
</dbReference>
<proteinExistence type="inferred from homology"/>
<dbReference type="SUPFAM" id="SSF51430">
    <property type="entry name" value="NAD(P)-linked oxidoreductase"/>
    <property type="match status" value="1"/>
</dbReference>
<dbReference type="InterPro" id="IPR036812">
    <property type="entry name" value="NAD(P)_OxRdtase_dom_sf"/>
</dbReference>
<protein>
    <submittedName>
        <fullName evidence="5">Aldo/keto reductase</fullName>
    </submittedName>
</protein>
<name>A0ABP5GN19_9ACTN</name>
<dbReference type="PANTHER" id="PTHR43150:SF2">
    <property type="entry name" value="HYPERKINETIC, ISOFORM M"/>
    <property type="match status" value="1"/>
</dbReference>
<dbReference type="InterPro" id="IPR005399">
    <property type="entry name" value="K_chnl_volt-dep_bsu_KCNAB-rel"/>
</dbReference>
<accession>A0ABP5GN19</accession>
<dbReference type="EMBL" id="BAAAQN010000045">
    <property type="protein sequence ID" value="GAA2048586.1"/>
    <property type="molecule type" value="Genomic_DNA"/>
</dbReference>
<sequence>MTLPRRRIGTLGPEVSVLSLGSWHTYDRIDFHAGVDLVRQAVEAGVNFFDVGVYSGFPITEGGPVYHGFTDVIFGRLIEKAGVKREDYVLSEKLWLEGFPQHSFAAQLDRALYRVNTHYADFAVLGDIRGETPDLRRMVLELGELVREGKLHAWGVNNWSVEHIRAVHELALAEGVPGPQLAQLKYSLCRRDMAEADAYRELFAETGISLEASDVLEGGILAGRSGADRMIGRDPGGIRERIKELAPRAAQVAEELGGTAAQLSIALTLTNPALATVLVGVTRAEQLQDNLGALDLLDRHGAAVIREKTDEFWLDRDPAPIAKGDAS</sequence>
<reference evidence="6" key="1">
    <citation type="journal article" date="2019" name="Int. J. Syst. Evol. Microbiol.">
        <title>The Global Catalogue of Microorganisms (GCM) 10K type strain sequencing project: providing services to taxonomists for standard genome sequencing and annotation.</title>
        <authorList>
            <consortium name="The Broad Institute Genomics Platform"/>
            <consortium name="The Broad Institute Genome Sequencing Center for Infectious Disease"/>
            <person name="Wu L."/>
            <person name="Ma J."/>
        </authorList>
    </citation>
    <scope>NUCLEOTIDE SEQUENCE [LARGE SCALE GENOMIC DNA]</scope>
    <source>
        <strain evidence="6">JCM 16014</strain>
    </source>
</reference>
<evidence type="ECO:0000256" key="1">
    <source>
        <dbReference type="ARBA" id="ARBA00006515"/>
    </source>
</evidence>
<feature type="domain" description="NADP-dependent oxidoreductase" evidence="4">
    <location>
        <begin position="18"/>
        <end position="295"/>
    </location>
</feature>
<dbReference type="Pfam" id="PF00248">
    <property type="entry name" value="Aldo_ket_red"/>
    <property type="match status" value="1"/>
</dbReference>
<organism evidence="5 6">
    <name type="scientific">Catenulispora yoronensis</name>
    <dbReference type="NCBI Taxonomy" id="450799"/>
    <lineage>
        <taxon>Bacteria</taxon>
        <taxon>Bacillati</taxon>
        <taxon>Actinomycetota</taxon>
        <taxon>Actinomycetes</taxon>
        <taxon>Catenulisporales</taxon>
        <taxon>Catenulisporaceae</taxon>
        <taxon>Catenulispora</taxon>
    </lineage>
</organism>
<keyword evidence="3" id="KW-0560">Oxidoreductase</keyword>
<comment type="caution">
    <text evidence="5">The sequence shown here is derived from an EMBL/GenBank/DDBJ whole genome shotgun (WGS) entry which is preliminary data.</text>
</comment>
<dbReference type="PANTHER" id="PTHR43150">
    <property type="entry name" value="HYPERKINETIC, ISOFORM M"/>
    <property type="match status" value="1"/>
</dbReference>
<comment type="similarity">
    <text evidence="1">Belongs to the shaker potassium channel beta subunit family.</text>
</comment>
<keyword evidence="2" id="KW-0521">NADP</keyword>
<evidence type="ECO:0000256" key="3">
    <source>
        <dbReference type="ARBA" id="ARBA00023002"/>
    </source>
</evidence>
<keyword evidence="6" id="KW-1185">Reference proteome</keyword>
<dbReference type="Proteomes" id="UP001500751">
    <property type="component" value="Unassembled WGS sequence"/>
</dbReference>
<dbReference type="RefSeq" id="WP_344669298.1">
    <property type="nucleotide sequence ID" value="NZ_BAAAQN010000045.1"/>
</dbReference>
<evidence type="ECO:0000259" key="4">
    <source>
        <dbReference type="Pfam" id="PF00248"/>
    </source>
</evidence>
<evidence type="ECO:0000313" key="6">
    <source>
        <dbReference type="Proteomes" id="UP001500751"/>
    </source>
</evidence>
<evidence type="ECO:0000313" key="5">
    <source>
        <dbReference type="EMBL" id="GAA2048586.1"/>
    </source>
</evidence>
<gene>
    <name evidence="5" type="ORF">GCM10009839_62800</name>
</gene>
<dbReference type="InterPro" id="IPR023210">
    <property type="entry name" value="NADP_OxRdtase_dom"/>
</dbReference>
<evidence type="ECO:0000256" key="2">
    <source>
        <dbReference type="ARBA" id="ARBA00022857"/>
    </source>
</evidence>